<dbReference type="PANTHER" id="PTHR31642">
    <property type="entry name" value="TRICHOTHECENE 3-O-ACETYLTRANSFERASE"/>
    <property type="match status" value="1"/>
</dbReference>
<dbReference type="Pfam" id="PF02458">
    <property type="entry name" value="Transferase"/>
    <property type="match status" value="1"/>
</dbReference>
<comment type="caution">
    <text evidence="2">The sequence shown here is derived from an EMBL/GenBank/DDBJ whole genome shotgun (WGS) entry which is preliminary data.</text>
</comment>
<evidence type="ECO:0000256" key="1">
    <source>
        <dbReference type="ARBA" id="ARBA00022679"/>
    </source>
</evidence>
<dbReference type="EMBL" id="JAIZPD010000007">
    <property type="protein sequence ID" value="KAH0961812.1"/>
    <property type="molecule type" value="Genomic_DNA"/>
</dbReference>
<reference evidence="2" key="1">
    <citation type="submission" date="2021-09" db="EMBL/GenBank/DDBJ databases">
        <title>A high-quality genome of the endoparasitic fungus Hirsutella rhossiliensis with a comparison of Hirsutella genomes reveals transposable elements contributing to genome size variation.</title>
        <authorList>
            <person name="Lin R."/>
            <person name="Jiao Y."/>
            <person name="Sun X."/>
            <person name="Ling J."/>
            <person name="Xie B."/>
            <person name="Cheng X."/>
        </authorList>
    </citation>
    <scope>NUCLEOTIDE SEQUENCE</scope>
    <source>
        <strain evidence="2">HR02</strain>
    </source>
</reference>
<proteinExistence type="predicted"/>
<dbReference type="RefSeq" id="XP_044719325.1">
    <property type="nucleotide sequence ID" value="XM_044865363.1"/>
</dbReference>
<dbReference type="InterPro" id="IPR023213">
    <property type="entry name" value="CAT-like_dom_sf"/>
</dbReference>
<organism evidence="2 3">
    <name type="scientific">Hirsutella rhossiliensis</name>
    <dbReference type="NCBI Taxonomy" id="111463"/>
    <lineage>
        <taxon>Eukaryota</taxon>
        <taxon>Fungi</taxon>
        <taxon>Dikarya</taxon>
        <taxon>Ascomycota</taxon>
        <taxon>Pezizomycotina</taxon>
        <taxon>Sordariomycetes</taxon>
        <taxon>Hypocreomycetidae</taxon>
        <taxon>Hypocreales</taxon>
        <taxon>Ophiocordycipitaceae</taxon>
        <taxon>Hirsutella</taxon>
    </lineage>
</organism>
<keyword evidence="3" id="KW-1185">Reference proteome</keyword>
<evidence type="ECO:0000313" key="3">
    <source>
        <dbReference type="Proteomes" id="UP000824596"/>
    </source>
</evidence>
<keyword evidence="1 2" id="KW-0808">Transferase</keyword>
<dbReference type="Proteomes" id="UP000824596">
    <property type="component" value="Unassembled WGS sequence"/>
</dbReference>
<evidence type="ECO:0000313" key="2">
    <source>
        <dbReference type="EMBL" id="KAH0961812.1"/>
    </source>
</evidence>
<accession>A0A9P8MZ77</accession>
<name>A0A9P8MZ77_9HYPO</name>
<dbReference type="InterPro" id="IPR050317">
    <property type="entry name" value="Plant_Fungal_Acyltransferase"/>
</dbReference>
<dbReference type="GO" id="GO:0044550">
    <property type="term" value="P:secondary metabolite biosynthetic process"/>
    <property type="evidence" value="ECO:0007669"/>
    <property type="project" value="TreeGrafter"/>
</dbReference>
<protein>
    <submittedName>
        <fullName evidence="2">Transferase family domain-containing protein</fullName>
    </submittedName>
</protein>
<dbReference type="PANTHER" id="PTHR31642:SF310">
    <property type="entry name" value="FATTY ALCOHOL:CAFFEOYL-COA ACYLTRANSFERASE"/>
    <property type="match status" value="1"/>
</dbReference>
<dbReference type="OrthoDB" id="410701at2759"/>
<dbReference type="Gene3D" id="3.30.559.10">
    <property type="entry name" value="Chloramphenicol acetyltransferase-like domain"/>
    <property type="match status" value="2"/>
</dbReference>
<dbReference type="GeneID" id="68356021"/>
<sequence length="486" mass="53686">MDRWFEIQCPPFNLKLSHWDTILPHWGSCTSDVQDLSDTLSFDRLVEENFSQRSLAEEFYSSPKVIDVEDNTADVCRFQANFIDGGLLLVVSIIHIVADGRGVTEIVKIFAENFRKAQSGLLGYPLETTKELYHSDRTEIITGNGIPGSIEAHAAWTSTAANTHSQPVDIETSCPSPNSWISTNDAISAFIWRSIMVARHRAGFLDADKEVHIAQPVDCRALLGLDELYFGNAIYMTQGSLPFSDLADPATGLSAAAQTIRAQIQTATAEQFRDLVGYAERTGQEKQTRMRIIDEVLTGGIILTSHFKFGLHAVDFGPAFEGRHVKALRFPARATMVGAVIVLPKLLDGSCEFMITEQERTMDCLSDDGIFCRFAAENKKMAKSALLDPHLLPSPPCSDHDVKADSDALTSAEIPATTNLEDRFSTTTPSVLNVITMQAAHIGTIKVIEMNRPRANSAISLQMLHQLNEEVERIHHERTVGAHGYE</sequence>
<dbReference type="AlphaFoldDB" id="A0A9P8MZ77"/>
<dbReference type="GO" id="GO:0016747">
    <property type="term" value="F:acyltransferase activity, transferring groups other than amino-acyl groups"/>
    <property type="evidence" value="ECO:0007669"/>
    <property type="project" value="TreeGrafter"/>
</dbReference>
<gene>
    <name evidence="2" type="ORF">HRG_06892</name>
</gene>